<sequence>MTRKMFRSINIADDVWHSERVSHYIPTSRSAPVVSAVIRPGATMVVSSYGSGKSLAASVGAICVRNAPDDGPFLKDMAVRMAGISNDGAELIGSRAKSGARGAMVLLSGYVRDLPAEICASLGLGNLKTMQKTLNAVSKLEGVDHVAIVWDEFGRHLEGLVMDGRSRDLDNVQRLAEWSVRTDAPTASLTLLLHQNLLAYAESLNQTARSEWRKIEGRFEQIRFVEDSRELYGLLAESIAGRTDALPDKRMIGSIAEGAVESGWFDGMTSADATETMLSRAWPLSAGALQVLPRLVSRVGQNERSLFSFIEGVSLEDPIGLNEVYLAFSEAIRSDVGVGGLHRKWVEAESARGKCATDLELEIVSATFLLQIGLSGERRHLTRAALELAVRSKGYSRKDVHAAVSDLISRKLILHRKLNDDVSVWHGADIDVASRVSDERMKIMTGFDLPGFLSEQHPAPFVKPIRHNLEKGTSRYLSGFYVMPENLADFLEFGAPEAPWGAVAYVMCGSADDVRVAREAAESDTREDTVIVIPHDPVQVLEASLEIASLLSLKSDNAFLSEDPLVGTEIDELLGVARRHLELAMHRLTSQRPSAATWYSGGRVLNVNWDRPASASASDMMDRLFPLTPKIVNDQMVRQRISRQMTTNRIRLITKIMEHADKSALGYASDDGSAEASIYRTLLQHTGVHVSDPDGTGRFAETGELQCPGLAEAWMKIRDFFVEPGRKSLTDISDALAAAPIGMAEGVIPVYVMAGYKAFGSCVSIYSDGDYVPDILGFESVRMFETPDKHTFVIHDKKEETLSYLAEISFAFAQKRPGKYQEHVRFADDCLKEWMTTVADGARRSRRLTDDARGLLRLIQEASDPADLFLVKIPETFGKRTKKGLPGIVSKIETCRTVIDGLIDGYLRDAVEIIQATLSVGNAEDTMEGIRRWVSCMDVDMMIRRPDLRQTDKAILRTANESLQGNRHTPETLARVFTSVLLQRGIERWQDNTAEQLRKELRECRLRIEAAALDGSTPSRKMEPIIRSQIEHLQQMLETIKSEEEGARAK</sequence>
<gene>
    <name evidence="2" type="ORF">SAMN05444272_3080</name>
</gene>
<proteinExistence type="predicted"/>
<dbReference type="OrthoDB" id="856045at2"/>
<name>A0A1M7L5R2_9HYPH</name>
<evidence type="ECO:0000313" key="3">
    <source>
        <dbReference type="Proteomes" id="UP000186002"/>
    </source>
</evidence>
<dbReference type="Proteomes" id="UP000186002">
    <property type="component" value="Unassembled WGS sequence"/>
</dbReference>
<evidence type="ECO:0000256" key="1">
    <source>
        <dbReference type="SAM" id="Coils"/>
    </source>
</evidence>
<dbReference type="RefSeq" id="WP_073014196.1">
    <property type="nucleotide sequence ID" value="NZ_FRBW01000003.1"/>
</dbReference>
<reference evidence="2 3" key="1">
    <citation type="submission" date="2016-11" db="EMBL/GenBank/DDBJ databases">
        <authorList>
            <person name="Jaros S."/>
            <person name="Januszkiewicz K."/>
            <person name="Wedrychowicz H."/>
        </authorList>
    </citation>
    <scope>NUCLEOTIDE SEQUENCE [LARGE SCALE GENOMIC DNA]</scope>
    <source>
        <strain evidence="2 3">DSM 22153</strain>
    </source>
</reference>
<dbReference type="EMBL" id="FRBW01000003">
    <property type="protein sequence ID" value="SHM73222.1"/>
    <property type="molecule type" value="Genomic_DNA"/>
</dbReference>
<protein>
    <recommendedName>
        <fullName evidence="4">ATP-binding protein</fullName>
    </recommendedName>
</protein>
<dbReference type="STRING" id="735517.SAMN05444272_3080"/>
<accession>A0A1M7L5R2</accession>
<keyword evidence="1" id="KW-0175">Coiled coil</keyword>
<dbReference type="AlphaFoldDB" id="A0A1M7L5R2"/>
<keyword evidence="3" id="KW-1185">Reference proteome</keyword>
<feature type="coiled-coil region" evidence="1">
    <location>
        <begin position="994"/>
        <end position="1050"/>
    </location>
</feature>
<evidence type="ECO:0000313" key="2">
    <source>
        <dbReference type="EMBL" id="SHM73222.1"/>
    </source>
</evidence>
<evidence type="ECO:0008006" key="4">
    <source>
        <dbReference type="Google" id="ProtNLM"/>
    </source>
</evidence>
<organism evidence="2 3">
    <name type="scientific">Roseibium suaedae</name>
    <dbReference type="NCBI Taxonomy" id="735517"/>
    <lineage>
        <taxon>Bacteria</taxon>
        <taxon>Pseudomonadati</taxon>
        <taxon>Pseudomonadota</taxon>
        <taxon>Alphaproteobacteria</taxon>
        <taxon>Hyphomicrobiales</taxon>
        <taxon>Stappiaceae</taxon>
        <taxon>Roseibium</taxon>
    </lineage>
</organism>